<proteinExistence type="predicted"/>
<evidence type="ECO:0000256" key="1">
    <source>
        <dbReference type="SAM" id="Phobius"/>
    </source>
</evidence>
<accession>A0A6N3CAW1</accession>
<reference evidence="2" key="1">
    <citation type="submission" date="2019-11" db="EMBL/GenBank/DDBJ databases">
        <authorList>
            <person name="Feng L."/>
        </authorList>
    </citation>
    <scope>NUCLEOTIDE SEQUENCE</scope>
    <source>
        <strain evidence="2">PmerdaeLFYP103</strain>
    </source>
</reference>
<organism evidence="2">
    <name type="scientific">Parabacteroides merdae</name>
    <dbReference type="NCBI Taxonomy" id="46503"/>
    <lineage>
        <taxon>Bacteria</taxon>
        <taxon>Pseudomonadati</taxon>
        <taxon>Bacteroidota</taxon>
        <taxon>Bacteroidia</taxon>
        <taxon>Bacteroidales</taxon>
        <taxon>Tannerellaceae</taxon>
        <taxon>Parabacteroides</taxon>
    </lineage>
</organism>
<feature type="transmembrane region" description="Helical" evidence="1">
    <location>
        <begin position="20"/>
        <end position="39"/>
    </location>
</feature>
<keyword evidence="1" id="KW-0812">Transmembrane</keyword>
<gene>
    <name evidence="2" type="ORF">PMLFYP103_01272</name>
</gene>
<evidence type="ECO:0000313" key="2">
    <source>
        <dbReference type="EMBL" id="VYU12088.1"/>
    </source>
</evidence>
<dbReference type="AlphaFoldDB" id="A0A6N3CAW1"/>
<name>A0A6N3CAW1_9BACT</name>
<keyword evidence="1" id="KW-0472">Membrane</keyword>
<protein>
    <submittedName>
        <fullName evidence="2">Uncharacterized protein</fullName>
    </submittedName>
</protein>
<keyword evidence="1" id="KW-1133">Transmembrane helix</keyword>
<sequence length="46" mass="5611">MHLLRFAKQKMLNNLWSLYLKGFFIYLLIDLIFIVTFVLQNKTYAK</sequence>
<dbReference type="EMBL" id="CACRUV010000018">
    <property type="protein sequence ID" value="VYU12088.1"/>
    <property type="molecule type" value="Genomic_DNA"/>
</dbReference>